<dbReference type="Pfam" id="PF16571">
    <property type="entry name" value="FBP_C"/>
    <property type="match status" value="1"/>
</dbReference>
<dbReference type="EMBL" id="CP020715">
    <property type="protein sequence ID" value="ARJ05204.1"/>
    <property type="molecule type" value="Genomic_DNA"/>
</dbReference>
<name>A0A1X9LJ42_9MICO</name>
<dbReference type="AlphaFoldDB" id="A0A1X9LJ42"/>
<dbReference type="RefSeq" id="WP_085019342.1">
    <property type="nucleotide sequence ID" value="NZ_BMHD01000001.1"/>
</dbReference>
<gene>
    <name evidence="1" type="ORF">B5808_08260</name>
</gene>
<accession>A0A1X9LJ42</accession>
<dbReference type="GO" id="GO:0003746">
    <property type="term" value="F:translation elongation factor activity"/>
    <property type="evidence" value="ECO:0007669"/>
    <property type="project" value="UniProtKB-KW"/>
</dbReference>
<dbReference type="Proteomes" id="UP000192775">
    <property type="component" value="Chromosome"/>
</dbReference>
<reference evidence="1 2" key="1">
    <citation type="submission" date="2017-04" db="EMBL/GenBank/DDBJ databases">
        <authorList>
            <person name="Afonso C.L."/>
            <person name="Miller P.J."/>
            <person name="Scott M.A."/>
            <person name="Spackman E."/>
            <person name="Goraichik I."/>
            <person name="Dimitrov K.M."/>
            <person name="Suarez D.L."/>
            <person name="Swayne D.E."/>
        </authorList>
    </citation>
    <scope>NUCLEOTIDE SEQUENCE [LARGE SCALE GENOMIC DNA]</scope>
    <source>
        <strain evidence="2">XA(T)</strain>
    </source>
</reference>
<proteinExistence type="predicted"/>
<dbReference type="STRING" id="1619308.B5808_08260"/>
<evidence type="ECO:0000313" key="1">
    <source>
        <dbReference type="EMBL" id="ARJ05204.1"/>
    </source>
</evidence>
<keyword evidence="2" id="KW-1185">Reference proteome</keyword>
<dbReference type="InterPro" id="IPR032330">
    <property type="entry name" value="EF-G-binding_C"/>
</dbReference>
<dbReference type="KEGG" id="cphy:B5808_08260"/>
<organism evidence="1 2">
    <name type="scientific">Cnuibacter physcomitrellae</name>
    <dbReference type="NCBI Taxonomy" id="1619308"/>
    <lineage>
        <taxon>Bacteria</taxon>
        <taxon>Bacillati</taxon>
        <taxon>Actinomycetota</taxon>
        <taxon>Actinomycetes</taxon>
        <taxon>Micrococcales</taxon>
        <taxon>Microbacteriaceae</taxon>
        <taxon>Cnuibacter</taxon>
    </lineage>
</organism>
<keyword evidence="1" id="KW-0251">Elongation factor</keyword>
<sequence length="162" mass="18368">MHTLTERDIRASLINVSQRERASLLLPALDELPWDRLDYLGWRDRKQPMVGCVITLLDDEPTGIVLRQSEGRIRARPQCSWCEDVTLPNDVVMFSARRAGKAGRNGDTVGTLVCAEFQCPANVRRPAPPAYIGFDQAAERERRIQALRVHVDNFVRDIRDSA</sequence>
<keyword evidence="1" id="KW-0648">Protein biosynthesis</keyword>
<protein>
    <submittedName>
        <fullName evidence="1">Translation elongation factor</fullName>
    </submittedName>
</protein>
<evidence type="ECO:0000313" key="2">
    <source>
        <dbReference type="Proteomes" id="UP000192775"/>
    </source>
</evidence>